<gene>
    <name evidence="2" type="ORF">COEREDRAFT_44170</name>
</gene>
<dbReference type="Gene3D" id="2.170.270.10">
    <property type="entry name" value="SET domain"/>
    <property type="match status" value="1"/>
</dbReference>
<evidence type="ECO:0000259" key="1">
    <source>
        <dbReference type="PROSITE" id="PS50280"/>
    </source>
</evidence>
<dbReference type="AlphaFoldDB" id="A0A2G5BA14"/>
<dbReference type="PANTHER" id="PTHR12197">
    <property type="entry name" value="HISTONE-LYSINE N-METHYLTRANSFERASE SMYD"/>
    <property type="match status" value="1"/>
</dbReference>
<dbReference type="OrthoDB" id="1028014at2759"/>
<dbReference type="InterPro" id="IPR046341">
    <property type="entry name" value="SET_dom_sf"/>
</dbReference>
<dbReference type="InterPro" id="IPR050869">
    <property type="entry name" value="H3K4_H4K5_MeTrfase"/>
</dbReference>
<dbReference type="PANTHER" id="PTHR12197:SF294">
    <property type="entry name" value="POTENTIAL PROTEIN LYSINE METHYLTRANSFERASE SET6"/>
    <property type="match status" value="1"/>
</dbReference>
<dbReference type="SUPFAM" id="SSF82199">
    <property type="entry name" value="SET domain"/>
    <property type="match status" value="1"/>
</dbReference>
<organism evidence="2 3">
    <name type="scientific">Coemansia reversa (strain ATCC 12441 / NRRL 1564)</name>
    <dbReference type="NCBI Taxonomy" id="763665"/>
    <lineage>
        <taxon>Eukaryota</taxon>
        <taxon>Fungi</taxon>
        <taxon>Fungi incertae sedis</taxon>
        <taxon>Zoopagomycota</taxon>
        <taxon>Kickxellomycotina</taxon>
        <taxon>Kickxellomycetes</taxon>
        <taxon>Kickxellales</taxon>
        <taxon>Kickxellaceae</taxon>
        <taxon>Coemansia</taxon>
    </lineage>
</organism>
<sequence>MDLTHEQFRWVYYRDIANSFGIYDPPVALSLLYSKGINTTSNIPNEQCDQESVGFAIYPTAVYFNHSCSPNVVRTRIHREIQFLSATTIKNGEELFISYGCITDPTLERCAWLKQHFFFQCTCNRCVLETASTMNSKLKN</sequence>
<dbReference type="PROSITE" id="PS50280">
    <property type="entry name" value="SET"/>
    <property type="match status" value="1"/>
</dbReference>
<dbReference type="GO" id="GO:0005634">
    <property type="term" value="C:nucleus"/>
    <property type="evidence" value="ECO:0007669"/>
    <property type="project" value="TreeGrafter"/>
</dbReference>
<name>A0A2G5BA14_COERN</name>
<dbReference type="Pfam" id="PF00856">
    <property type="entry name" value="SET"/>
    <property type="match status" value="1"/>
</dbReference>
<dbReference type="CDD" id="cd20071">
    <property type="entry name" value="SET_SMYD"/>
    <property type="match status" value="1"/>
</dbReference>
<feature type="domain" description="SET" evidence="1">
    <location>
        <begin position="18"/>
        <end position="100"/>
    </location>
</feature>
<dbReference type="STRING" id="763665.A0A2G5BA14"/>
<evidence type="ECO:0000313" key="2">
    <source>
        <dbReference type="EMBL" id="PIA15855.1"/>
    </source>
</evidence>
<evidence type="ECO:0000313" key="3">
    <source>
        <dbReference type="Proteomes" id="UP000242474"/>
    </source>
</evidence>
<reference evidence="2 3" key="1">
    <citation type="journal article" date="2015" name="Genome Biol. Evol.">
        <title>Phylogenomic analyses indicate that early fungi evolved digesting cell walls of algal ancestors of land plants.</title>
        <authorList>
            <person name="Chang Y."/>
            <person name="Wang S."/>
            <person name="Sekimoto S."/>
            <person name="Aerts A.L."/>
            <person name="Choi C."/>
            <person name="Clum A."/>
            <person name="LaButti K.M."/>
            <person name="Lindquist E.A."/>
            <person name="Yee Ngan C."/>
            <person name="Ohm R.A."/>
            <person name="Salamov A.A."/>
            <person name="Grigoriev I.V."/>
            <person name="Spatafora J.W."/>
            <person name="Berbee M.L."/>
        </authorList>
    </citation>
    <scope>NUCLEOTIDE SEQUENCE [LARGE SCALE GENOMIC DNA]</scope>
    <source>
        <strain evidence="2 3">NRRL 1564</strain>
    </source>
</reference>
<protein>
    <recommendedName>
        <fullName evidence="1">SET domain-containing protein</fullName>
    </recommendedName>
</protein>
<keyword evidence="3" id="KW-1185">Reference proteome</keyword>
<dbReference type="EMBL" id="KZ303504">
    <property type="protein sequence ID" value="PIA15855.1"/>
    <property type="molecule type" value="Genomic_DNA"/>
</dbReference>
<dbReference type="Proteomes" id="UP000242474">
    <property type="component" value="Unassembled WGS sequence"/>
</dbReference>
<proteinExistence type="predicted"/>
<dbReference type="InterPro" id="IPR001214">
    <property type="entry name" value="SET_dom"/>
</dbReference>
<accession>A0A2G5BA14</accession>